<dbReference type="EMBL" id="DS231708">
    <property type="protein sequence ID" value="KNB10640.1"/>
    <property type="molecule type" value="Genomic_DNA"/>
</dbReference>
<feature type="compositionally biased region" description="Basic and acidic residues" evidence="1">
    <location>
        <begin position="479"/>
        <end position="500"/>
    </location>
</feature>
<dbReference type="InterPro" id="IPR036716">
    <property type="entry name" value="Pest_crys_N_sf"/>
</dbReference>
<evidence type="ECO:0000256" key="1">
    <source>
        <dbReference type="SAM" id="MobiDB-lite"/>
    </source>
</evidence>
<dbReference type="InterPro" id="IPR038979">
    <property type="entry name" value="Pest_crys"/>
</dbReference>
<dbReference type="Proteomes" id="UP000009097">
    <property type="component" value="Unassembled WGS sequence"/>
</dbReference>
<dbReference type="SUPFAM" id="SSF56849">
    <property type="entry name" value="delta-Endotoxin (insectocide), N-terminal domain"/>
    <property type="match status" value="1"/>
</dbReference>
<reference evidence="3" key="2">
    <citation type="journal article" date="2010" name="Nature">
        <title>Comparative genomics reveals mobile pathogenicity chromosomes in Fusarium.</title>
        <authorList>
            <person name="Ma L.J."/>
            <person name="van der Does H.C."/>
            <person name="Borkovich K.A."/>
            <person name="Coleman J.J."/>
            <person name="Daboussi M.J."/>
            <person name="Di Pietro A."/>
            <person name="Dufresne M."/>
            <person name="Freitag M."/>
            <person name="Grabherr M."/>
            <person name="Henrissat B."/>
            <person name="Houterman P.M."/>
            <person name="Kang S."/>
            <person name="Shim W.B."/>
            <person name="Woloshuk C."/>
            <person name="Xie X."/>
            <person name="Xu J.R."/>
            <person name="Antoniw J."/>
            <person name="Baker S.E."/>
            <person name="Bluhm B.H."/>
            <person name="Breakspear A."/>
            <person name="Brown D.W."/>
            <person name="Butchko R.A."/>
            <person name="Chapman S."/>
            <person name="Coulson R."/>
            <person name="Coutinho P.M."/>
            <person name="Danchin E.G."/>
            <person name="Diener A."/>
            <person name="Gale L.R."/>
            <person name="Gardiner D.M."/>
            <person name="Goff S."/>
            <person name="Hammond-Kosack K.E."/>
            <person name="Hilburn K."/>
            <person name="Hua-Van A."/>
            <person name="Jonkers W."/>
            <person name="Kazan K."/>
            <person name="Kodira C.D."/>
            <person name="Koehrsen M."/>
            <person name="Kumar L."/>
            <person name="Lee Y.H."/>
            <person name="Li L."/>
            <person name="Manners J.M."/>
            <person name="Miranda-Saavedra D."/>
            <person name="Mukherjee M."/>
            <person name="Park G."/>
            <person name="Park J."/>
            <person name="Park S.Y."/>
            <person name="Proctor R.H."/>
            <person name="Regev A."/>
            <person name="Ruiz-Roldan M.C."/>
            <person name="Sain D."/>
            <person name="Sakthikumar S."/>
            <person name="Sykes S."/>
            <person name="Schwartz D.C."/>
            <person name="Turgeon B.G."/>
            <person name="Wapinski I."/>
            <person name="Yoder O."/>
            <person name="Young S."/>
            <person name="Zeng Q."/>
            <person name="Zhou S."/>
            <person name="Galagan J."/>
            <person name="Cuomo C.A."/>
            <person name="Kistler H.C."/>
            <person name="Rep M."/>
        </authorList>
    </citation>
    <scope>NUCLEOTIDE SEQUENCE [LARGE SCALE GENOMIC DNA]</scope>
    <source>
        <strain evidence="3">4287</strain>
    </source>
</reference>
<dbReference type="Pfam" id="PF03945">
    <property type="entry name" value="Endotoxin_N"/>
    <property type="match status" value="1"/>
</dbReference>
<reference evidence="3" key="1">
    <citation type="submission" date="2007-04" db="EMBL/GenBank/DDBJ databases">
        <authorList>
            <consortium name="The Broad Institute Genome Sequencing Platform"/>
            <person name="Birren B."/>
            <person name="Lander E."/>
            <person name="Galagan J."/>
            <person name="Nusbaum C."/>
            <person name="Devon K."/>
            <person name="Ma L.-J."/>
            <person name="Jaffe D."/>
            <person name="Butler J."/>
            <person name="Alvarez P."/>
            <person name="Gnerre S."/>
            <person name="Grabherr M."/>
            <person name="Kleber M."/>
            <person name="Mauceli E."/>
            <person name="Brockman W."/>
            <person name="MacCallum I.A."/>
            <person name="Young S."/>
            <person name="LaButti K."/>
            <person name="DeCaprio D."/>
            <person name="Crawford M."/>
            <person name="Koehrsen M."/>
            <person name="Engels R."/>
            <person name="Montgomery P."/>
            <person name="Pearson M."/>
            <person name="Howarth C."/>
            <person name="Larson L."/>
            <person name="White J."/>
            <person name="O'Leary S."/>
            <person name="Kodira C."/>
            <person name="Zeng Q."/>
            <person name="Yandava C."/>
            <person name="Alvarado L."/>
            <person name="Kistler C."/>
            <person name="Shim W.-B."/>
            <person name="Kang S."/>
            <person name="Woloshuk C."/>
        </authorList>
    </citation>
    <scope>NUCLEOTIDE SEQUENCE</scope>
    <source>
        <strain evidence="3">4287</strain>
    </source>
</reference>
<dbReference type="AlphaFoldDB" id="A0A0J9VIJ7"/>
<dbReference type="GeneID" id="28952243"/>
<dbReference type="VEuPathDB" id="FungiDB:FOXG_10791"/>
<gene>
    <name evidence="3" type="ORF">FOXG_10791</name>
</gene>
<dbReference type="PANTHER" id="PTHR37003:SF2">
    <property type="entry name" value="PESTICIDAL CRYSTAL PROTEIN N-TERMINAL DOMAIN-CONTAINING PROTEIN"/>
    <property type="match status" value="1"/>
</dbReference>
<sequence>MGIKISEKFLNDLTTKLIKAADGGQQLEITDPDEVGQYVCSILALGCELIPVIGSSLSALVTLLGGLFFHPNSTEKICEKLRGRIEALVDTKITETQMDILRMKIRGFHDNVENYTRVWEDYKDSSGEEQLRARDTLKTTHIAFLSVVRTAIPEFRVERFAVPSLPLFALAANIHLMLLSDGIRHGIVWGYSEKNVNTMRAEFKKKTSPHGVIGQAGRIASEQSHLLKGAMATAIDLEMPTNIVDTWKDVYSDLAVPASGSAGNEEGYDGIDYATYAYKVYRKGRGQVKPYRAELDDADNRGSTAAATLRSYADYDFSMVMNVLNYAEYWPYLARDKMPESVLKRVNREIFFGPFGRHTTNAAWSESSEAPITDRDEVRRLLGSCLWIDDWGASKQLDLAEDEYFYWVSVYYGQNLGKARFWNNNDKALECGSGKHGSHYGYAAPPGYRLTNAYITKWERFTPPGYKATKQYKQGTQNKSEDDGPKGDESEGKASERGEFEGDGTSSLTGMDIDLLELIDKDLTIQISVLHIASKKLNGETHRVTKTAKKRHFDDNGDTDGAAASGSKRTRAAYH</sequence>
<dbReference type="Gene3D" id="1.20.190.10">
    <property type="entry name" value="Pesticidal crystal protein, N-terminal domain"/>
    <property type="match status" value="1"/>
</dbReference>
<protein>
    <recommendedName>
        <fullName evidence="2">Pesticidal crystal protein domain-containing protein</fullName>
    </recommendedName>
</protein>
<accession>A0A0J9VIJ7</accession>
<dbReference type="RefSeq" id="XP_018248685.1">
    <property type="nucleotide sequence ID" value="XM_018390270.1"/>
</dbReference>
<evidence type="ECO:0000313" key="3">
    <source>
        <dbReference type="EMBL" id="KNB10640.1"/>
    </source>
</evidence>
<dbReference type="GO" id="GO:0090729">
    <property type="term" value="F:toxin activity"/>
    <property type="evidence" value="ECO:0007669"/>
    <property type="project" value="InterPro"/>
</dbReference>
<dbReference type="GO" id="GO:0001907">
    <property type="term" value="P:symbiont-mediated killing of host cell"/>
    <property type="evidence" value="ECO:0007669"/>
    <property type="project" value="InterPro"/>
</dbReference>
<feature type="domain" description="Pesticidal crystal protein" evidence="2">
    <location>
        <begin position="44"/>
        <end position="208"/>
    </location>
</feature>
<feature type="region of interest" description="Disordered" evidence="1">
    <location>
        <begin position="466"/>
        <end position="506"/>
    </location>
</feature>
<dbReference type="PANTHER" id="PTHR37003">
    <property type="entry name" value="ENDOTOXIN_N DOMAIN-CONTAINING PROTEIN-RELATED"/>
    <property type="match status" value="1"/>
</dbReference>
<evidence type="ECO:0000313" key="4">
    <source>
        <dbReference type="Proteomes" id="UP000009097"/>
    </source>
</evidence>
<feature type="region of interest" description="Disordered" evidence="1">
    <location>
        <begin position="543"/>
        <end position="575"/>
    </location>
</feature>
<proteinExistence type="predicted"/>
<dbReference type="InterPro" id="IPR005639">
    <property type="entry name" value="Pest_crys_dom_I"/>
</dbReference>
<organism evidence="3 4">
    <name type="scientific">Fusarium oxysporum f. sp. lycopersici (strain 4287 / CBS 123668 / FGSC 9935 / NRRL 34936)</name>
    <name type="common">Fusarium vascular wilt of tomato</name>
    <dbReference type="NCBI Taxonomy" id="426428"/>
    <lineage>
        <taxon>Eukaryota</taxon>
        <taxon>Fungi</taxon>
        <taxon>Dikarya</taxon>
        <taxon>Ascomycota</taxon>
        <taxon>Pezizomycotina</taxon>
        <taxon>Sordariomycetes</taxon>
        <taxon>Hypocreomycetidae</taxon>
        <taxon>Hypocreales</taxon>
        <taxon>Nectriaceae</taxon>
        <taxon>Fusarium</taxon>
        <taxon>Fusarium oxysporum species complex</taxon>
    </lineage>
</organism>
<evidence type="ECO:0000259" key="2">
    <source>
        <dbReference type="Pfam" id="PF03945"/>
    </source>
</evidence>
<dbReference type="KEGG" id="fox:FOXG_10791"/>
<name>A0A0J9VIJ7_FUSO4</name>
<dbReference type="OrthoDB" id="4866405at2759"/>